<name>A0A2G2W4P7_CAPBA</name>
<dbReference type="OrthoDB" id="1425203at2759"/>
<dbReference type="EC" id="3.2.1.4" evidence="3"/>
<dbReference type="AlphaFoldDB" id="A0A2G2W4P7"/>
<evidence type="ECO:0000256" key="7">
    <source>
        <dbReference type="ARBA" id="ARBA00023295"/>
    </source>
</evidence>
<feature type="domain" description="Glycoside hydrolase family 9" evidence="9">
    <location>
        <begin position="132"/>
        <end position="213"/>
    </location>
</feature>
<evidence type="ECO:0000256" key="8">
    <source>
        <dbReference type="ARBA" id="ARBA00023326"/>
    </source>
</evidence>
<dbReference type="Pfam" id="PF00759">
    <property type="entry name" value="Glyco_hydro_9"/>
    <property type="match status" value="1"/>
</dbReference>
<reference evidence="11" key="2">
    <citation type="journal article" date="2017" name="J. Anim. Genet.">
        <title>Multiple reference genome sequences of hot pepper reveal the massive evolution of plant disease resistance genes by retroduplication.</title>
        <authorList>
            <person name="Kim S."/>
            <person name="Park J."/>
            <person name="Yeom S.-I."/>
            <person name="Kim Y.-M."/>
            <person name="Seo E."/>
            <person name="Kim K.-T."/>
            <person name="Kim M.-S."/>
            <person name="Lee J.M."/>
            <person name="Cheong K."/>
            <person name="Shin H.-S."/>
            <person name="Kim S.-B."/>
            <person name="Han K."/>
            <person name="Lee J."/>
            <person name="Park M."/>
            <person name="Lee H.-A."/>
            <person name="Lee H.-Y."/>
            <person name="Lee Y."/>
            <person name="Oh S."/>
            <person name="Lee J.H."/>
            <person name="Choi E."/>
            <person name="Choi E."/>
            <person name="Lee S.E."/>
            <person name="Jeon J."/>
            <person name="Kim H."/>
            <person name="Choi G."/>
            <person name="Song H."/>
            <person name="Lee J."/>
            <person name="Lee S.-C."/>
            <person name="Kwon J.-K."/>
            <person name="Lee H.-Y."/>
            <person name="Koo N."/>
            <person name="Hong Y."/>
            <person name="Kim R.W."/>
            <person name="Kang W.-H."/>
            <person name="Huh J.H."/>
            <person name="Kang B.-C."/>
            <person name="Yang T.-J."/>
            <person name="Lee Y.-H."/>
            <person name="Bennetzen J.L."/>
            <person name="Choi D."/>
        </authorList>
    </citation>
    <scope>NUCLEOTIDE SEQUENCE [LARGE SCALE GENOMIC DNA]</scope>
    <source>
        <strain evidence="11">cv. PBC81</strain>
    </source>
</reference>
<keyword evidence="7" id="KW-0326">Glycosidase</keyword>
<evidence type="ECO:0000259" key="9">
    <source>
        <dbReference type="Pfam" id="PF00759"/>
    </source>
</evidence>
<evidence type="ECO:0000256" key="4">
    <source>
        <dbReference type="ARBA" id="ARBA00022801"/>
    </source>
</evidence>
<gene>
    <name evidence="10" type="ORF">CQW23_19060</name>
</gene>
<evidence type="ECO:0000256" key="2">
    <source>
        <dbReference type="ARBA" id="ARBA00007072"/>
    </source>
</evidence>
<keyword evidence="11" id="KW-1185">Reference proteome</keyword>
<comment type="caution">
    <text evidence="10">The sequence shown here is derived from an EMBL/GenBank/DDBJ whole genome shotgun (WGS) entry which is preliminary data.</text>
</comment>
<evidence type="ECO:0000313" key="10">
    <source>
        <dbReference type="EMBL" id="PHT40206.1"/>
    </source>
</evidence>
<organism evidence="10 11">
    <name type="scientific">Capsicum baccatum</name>
    <name type="common">Peruvian pepper</name>
    <dbReference type="NCBI Taxonomy" id="33114"/>
    <lineage>
        <taxon>Eukaryota</taxon>
        <taxon>Viridiplantae</taxon>
        <taxon>Streptophyta</taxon>
        <taxon>Embryophyta</taxon>
        <taxon>Tracheophyta</taxon>
        <taxon>Spermatophyta</taxon>
        <taxon>Magnoliopsida</taxon>
        <taxon>eudicotyledons</taxon>
        <taxon>Gunneridae</taxon>
        <taxon>Pentapetalae</taxon>
        <taxon>asterids</taxon>
        <taxon>lamiids</taxon>
        <taxon>Solanales</taxon>
        <taxon>Solanaceae</taxon>
        <taxon>Solanoideae</taxon>
        <taxon>Capsiceae</taxon>
        <taxon>Capsicum</taxon>
    </lineage>
</organism>
<keyword evidence="6" id="KW-0119">Carbohydrate metabolism</keyword>
<keyword evidence="5" id="KW-0136">Cellulose degradation</keyword>
<proteinExistence type="inferred from homology"/>
<keyword evidence="4" id="KW-0378">Hydrolase</keyword>
<sequence>MRVLGILALRTWNLDTIWRIDREILSFLKEKLRDVEPSWCPLGNAVLAPGAMRRYRTEILESDKWHVQHVISIPMYLSILSVSFEDEWSQGGDIVVTKPASYNSPWYGPDRVKYLGPFSSEYPSYLTDELHSGYGNKFPRHVHHRGASIPTGKTKYSCAGGWRWRDTKNANPHNITGAMAGGPNKFDKIKDSRANFSYTELTLAGNARLVAALVSLTGSGGYGVDKNTIFSGVSPLYPMSPPPPPP</sequence>
<dbReference type="EMBL" id="MLFT02000008">
    <property type="protein sequence ID" value="PHT40206.1"/>
    <property type="molecule type" value="Genomic_DNA"/>
</dbReference>
<dbReference type="GO" id="GO:0008810">
    <property type="term" value="F:cellulase activity"/>
    <property type="evidence" value="ECO:0007669"/>
    <property type="project" value="UniProtKB-EC"/>
</dbReference>
<reference evidence="10 11" key="1">
    <citation type="journal article" date="2017" name="Genome Biol.">
        <title>New reference genome sequences of hot pepper reveal the massive evolution of plant disease-resistance genes by retroduplication.</title>
        <authorList>
            <person name="Kim S."/>
            <person name="Park J."/>
            <person name="Yeom S.I."/>
            <person name="Kim Y.M."/>
            <person name="Seo E."/>
            <person name="Kim K.T."/>
            <person name="Kim M.S."/>
            <person name="Lee J.M."/>
            <person name="Cheong K."/>
            <person name="Shin H.S."/>
            <person name="Kim S.B."/>
            <person name="Han K."/>
            <person name="Lee J."/>
            <person name="Park M."/>
            <person name="Lee H.A."/>
            <person name="Lee H.Y."/>
            <person name="Lee Y."/>
            <person name="Oh S."/>
            <person name="Lee J.H."/>
            <person name="Choi E."/>
            <person name="Choi E."/>
            <person name="Lee S.E."/>
            <person name="Jeon J."/>
            <person name="Kim H."/>
            <person name="Choi G."/>
            <person name="Song H."/>
            <person name="Lee J."/>
            <person name="Lee S.C."/>
            <person name="Kwon J.K."/>
            <person name="Lee H.Y."/>
            <person name="Koo N."/>
            <person name="Hong Y."/>
            <person name="Kim R.W."/>
            <person name="Kang W.H."/>
            <person name="Huh J.H."/>
            <person name="Kang B.C."/>
            <person name="Yang T.J."/>
            <person name="Lee Y.H."/>
            <person name="Bennetzen J.L."/>
            <person name="Choi D."/>
        </authorList>
    </citation>
    <scope>NUCLEOTIDE SEQUENCE [LARGE SCALE GENOMIC DNA]</scope>
    <source>
        <strain evidence="11">cv. PBC81</strain>
    </source>
</reference>
<dbReference type="Proteomes" id="UP000224567">
    <property type="component" value="Unassembled WGS sequence"/>
</dbReference>
<evidence type="ECO:0000256" key="3">
    <source>
        <dbReference type="ARBA" id="ARBA00012601"/>
    </source>
</evidence>
<dbReference type="SUPFAM" id="SSF48208">
    <property type="entry name" value="Six-hairpin glycosidases"/>
    <property type="match status" value="1"/>
</dbReference>
<dbReference type="InterPro" id="IPR008928">
    <property type="entry name" value="6-hairpin_glycosidase_sf"/>
</dbReference>
<keyword evidence="8" id="KW-0624">Polysaccharide degradation</keyword>
<evidence type="ECO:0000313" key="11">
    <source>
        <dbReference type="Proteomes" id="UP000224567"/>
    </source>
</evidence>
<accession>A0A2G2W4P7</accession>
<evidence type="ECO:0000256" key="6">
    <source>
        <dbReference type="ARBA" id="ARBA00023277"/>
    </source>
</evidence>
<dbReference type="PANTHER" id="PTHR22298">
    <property type="entry name" value="ENDO-1,4-BETA-GLUCANASE"/>
    <property type="match status" value="1"/>
</dbReference>
<dbReference type="InterPro" id="IPR012341">
    <property type="entry name" value="6hp_glycosidase-like_sf"/>
</dbReference>
<comment type="catalytic activity">
    <reaction evidence="1">
        <text>Endohydrolysis of (1-&gt;4)-beta-D-glucosidic linkages in cellulose, lichenin and cereal beta-D-glucans.</text>
        <dbReference type="EC" id="3.2.1.4"/>
    </reaction>
</comment>
<dbReference type="InterPro" id="IPR001701">
    <property type="entry name" value="Glyco_hydro_9"/>
</dbReference>
<evidence type="ECO:0000256" key="5">
    <source>
        <dbReference type="ARBA" id="ARBA00023001"/>
    </source>
</evidence>
<dbReference type="GO" id="GO:0030245">
    <property type="term" value="P:cellulose catabolic process"/>
    <property type="evidence" value="ECO:0007669"/>
    <property type="project" value="UniProtKB-KW"/>
</dbReference>
<evidence type="ECO:0000256" key="1">
    <source>
        <dbReference type="ARBA" id="ARBA00000966"/>
    </source>
</evidence>
<protein>
    <recommendedName>
        <fullName evidence="3">cellulase</fullName>
        <ecNumber evidence="3">3.2.1.4</ecNumber>
    </recommendedName>
</protein>
<dbReference type="Gene3D" id="1.50.10.10">
    <property type="match status" value="1"/>
</dbReference>
<comment type="similarity">
    <text evidence="2">Belongs to the glycosyl hydrolase 9 (cellulase E) family.</text>
</comment>